<evidence type="ECO:0000256" key="2">
    <source>
        <dbReference type="ARBA" id="ARBA00023254"/>
    </source>
</evidence>
<name>A0AAV6UTA0_9ARAC</name>
<dbReference type="InterPro" id="IPR012340">
    <property type="entry name" value="NA-bd_OB-fold"/>
</dbReference>
<evidence type="ECO:0000313" key="6">
    <source>
        <dbReference type="Proteomes" id="UP000827092"/>
    </source>
</evidence>
<dbReference type="PANTHER" id="PTHR21166:SF2">
    <property type="entry name" value="CELL DIVISION CONTROL PROTEIN 24 OB DOMAIN-CONTAINING PROTEIN-RELATED"/>
    <property type="match status" value="1"/>
</dbReference>
<dbReference type="GO" id="GO:0003697">
    <property type="term" value="F:single-stranded DNA binding"/>
    <property type="evidence" value="ECO:0007669"/>
    <property type="project" value="TreeGrafter"/>
</dbReference>
<accession>A0AAV6UTA0</accession>
<comment type="caution">
    <text evidence="5">The sequence shown here is derived from an EMBL/GenBank/DDBJ whole genome shotgun (WGS) entry which is preliminary data.</text>
</comment>
<keyword evidence="1" id="KW-0238">DNA-binding</keyword>
<dbReference type="AlphaFoldDB" id="A0AAV6UTA0"/>
<gene>
    <name evidence="5" type="ORF">JTE90_008443</name>
</gene>
<keyword evidence="6" id="KW-1185">Reference proteome</keyword>
<evidence type="ECO:0000256" key="3">
    <source>
        <dbReference type="ARBA" id="ARBA00038329"/>
    </source>
</evidence>
<evidence type="ECO:0000256" key="1">
    <source>
        <dbReference type="ARBA" id="ARBA00023125"/>
    </source>
</evidence>
<dbReference type="Pfam" id="PF24903">
    <property type="entry name" value="OB_MEIOB_N"/>
    <property type="match status" value="1"/>
</dbReference>
<dbReference type="SUPFAM" id="SSF50249">
    <property type="entry name" value="Nucleic acid-binding proteins"/>
    <property type="match status" value="2"/>
</dbReference>
<organism evidence="5 6">
    <name type="scientific">Oedothorax gibbosus</name>
    <dbReference type="NCBI Taxonomy" id="931172"/>
    <lineage>
        <taxon>Eukaryota</taxon>
        <taxon>Metazoa</taxon>
        <taxon>Ecdysozoa</taxon>
        <taxon>Arthropoda</taxon>
        <taxon>Chelicerata</taxon>
        <taxon>Arachnida</taxon>
        <taxon>Araneae</taxon>
        <taxon>Araneomorphae</taxon>
        <taxon>Entelegynae</taxon>
        <taxon>Araneoidea</taxon>
        <taxon>Linyphiidae</taxon>
        <taxon>Erigoninae</taxon>
        <taxon>Oedothorax</taxon>
    </lineage>
</organism>
<dbReference type="InterPro" id="IPR056880">
    <property type="entry name" value="OB_MEIOB_N"/>
</dbReference>
<feature type="domain" description="MEIOB-like N-terminal" evidence="4">
    <location>
        <begin position="17"/>
        <end position="151"/>
    </location>
</feature>
<dbReference type="GO" id="GO:0000712">
    <property type="term" value="P:resolution of meiotic recombination intermediates"/>
    <property type="evidence" value="ECO:0007669"/>
    <property type="project" value="TreeGrafter"/>
</dbReference>
<dbReference type="Gene3D" id="2.40.50.140">
    <property type="entry name" value="Nucleic acid-binding proteins"/>
    <property type="match status" value="2"/>
</dbReference>
<reference evidence="5 6" key="1">
    <citation type="journal article" date="2022" name="Nat. Ecol. Evol.">
        <title>A masculinizing supergene underlies an exaggerated male reproductive morph in a spider.</title>
        <authorList>
            <person name="Hendrickx F."/>
            <person name="De Corte Z."/>
            <person name="Sonet G."/>
            <person name="Van Belleghem S.M."/>
            <person name="Kostlbacher S."/>
            <person name="Vangestel C."/>
        </authorList>
    </citation>
    <scope>NUCLEOTIDE SEQUENCE [LARGE SCALE GENOMIC DNA]</scope>
    <source>
        <strain evidence="5">W744_W776</strain>
    </source>
</reference>
<dbReference type="Proteomes" id="UP000827092">
    <property type="component" value="Unassembled WGS sequence"/>
</dbReference>
<keyword evidence="2" id="KW-0469">Meiosis</keyword>
<dbReference type="InterPro" id="IPR052469">
    <property type="entry name" value="MEIOB"/>
</dbReference>
<evidence type="ECO:0000259" key="4">
    <source>
        <dbReference type="Pfam" id="PF24903"/>
    </source>
</evidence>
<protein>
    <recommendedName>
        <fullName evidence="4">MEIOB-like N-terminal domain-containing protein</fullName>
    </recommendedName>
</protein>
<dbReference type="EMBL" id="JAFNEN010000268">
    <property type="protein sequence ID" value="KAG8187557.1"/>
    <property type="molecule type" value="Genomic_DNA"/>
</dbReference>
<sequence length="460" mass="51771">MWISDNYGFDETDITYQKVSINQLSSDVSQAVVFGMVIAKQDLRRIPNKQQPGSYRYVLNFMIRDTPNDTINAACWGDESATSVLSSSFTIGDVVKIKNPQIIERQSENTDDKFKPKASSQYQLNISPQYSEITVCASDEIKGYEKLLHCAAHTATEILSLADVVYNSQNAEGLTVNLLVAIKEIGQLQTVKTKDGREAKKLQLSVFDQSHPVFPVLIWDAETAKFLIKYCSKRSVVLISDIKVSYNNFMKEMTATSGNTTIFTPEPDIPDARVLYQYAMKVILSEDSMNNTYGYNDPSTVYNVEQVLRIMNTSEMISGDIQGTLIAMISMFDLDGSEKISSIRCPGCLRQVQKLEDRCVNGACEIGSGMSNLPPEEMYDIQLSLADDSGCIQRCLVPGQVFQNLLGLPVQDFLKLPDERKTSIKWLYLFERMTIQFKVAKSSTGNGRSTFRVLFWKKWE</sequence>
<comment type="similarity">
    <text evidence="3">Belongs to the MEIOB family.</text>
</comment>
<dbReference type="GO" id="GO:0008310">
    <property type="term" value="F:single-stranded DNA 3'-5' DNA exonuclease activity"/>
    <property type="evidence" value="ECO:0007669"/>
    <property type="project" value="TreeGrafter"/>
</dbReference>
<proteinExistence type="inferred from homology"/>
<evidence type="ECO:0000313" key="5">
    <source>
        <dbReference type="EMBL" id="KAG8187557.1"/>
    </source>
</evidence>
<dbReference type="PANTHER" id="PTHR21166">
    <property type="entry name" value="CELL DIVISION CONTROL PROTEIN 24 OB DOMAIN-CONTAINING PROTEIN-RELATED"/>
    <property type="match status" value="1"/>
</dbReference>